<dbReference type="InterPro" id="IPR036426">
    <property type="entry name" value="Bulb-type_lectin_dom_sf"/>
</dbReference>
<dbReference type="PROSITE" id="PS50927">
    <property type="entry name" value="BULB_LECTIN"/>
    <property type="match status" value="1"/>
</dbReference>
<sequence>MRADVPRAVGKKRSGPLLGEWTRHDAQQVKVCSVRLCVPASELLPPPPTKPPPQAVWSTNRNLLVGLHATVLFSANGDLILLDANGIAVRSTNSSGHGANTLTLTDSGNLLILYPTRSSRHVHRFALIFVPSIHEIRR</sequence>
<dbReference type="EMBL" id="JBBWWR010000014">
    <property type="protein sequence ID" value="KAK8953401.1"/>
    <property type="molecule type" value="Genomic_DNA"/>
</dbReference>
<dbReference type="InterPro" id="IPR001480">
    <property type="entry name" value="Bulb-type_lectin_dom"/>
</dbReference>
<name>A0ABR2LX32_9ASPA</name>
<evidence type="ECO:0000259" key="1">
    <source>
        <dbReference type="PROSITE" id="PS50927"/>
    </source>
</evidence>
<protein>
    <recommendedName>
        <fullName evidence="1">Bulb-type lectin domain-containing protein</fullName>
    </recommendedName>
</protein>
<reference evidence="2 3" key="1">
    <citation type="journal article" date="2022" name="Nat. Plants">
        <title>Genomes of leafy and leafless Platanthera orchids illuminate the evolution of mycoheterotrophy.</title>
        <authorList>
            <person name="Li M.H."/>
            <person name="Liu K.W."/>
            <person name="Li Z."/>
            <person name="Lu H.C."/>
            <person name="Ye Q.L."/>
            <person name="Zhang D."/>
            <person name="Wang J.Y."/>
            <person name="Li Y.F."/>
            <person name="Zhong Z.M."/>
            <person name="Liu X."/>
            <person name="Yu X."/>
            <person name="Liu D.K."/>
            <person name="Tu X.D."/>
            <person name="Liu B."/>
            <person name="Hao Y."/>
            <person name="Liao X.Y."/>
            <person name="Jiang Y.T."/>
            <person name="Sun W.H."/>
            <person name="Chen J."/>
            <person name="Chen Y.Q."/>
            <person name="Ai Y."/>
            <person name="Zhai J.W."/>
            <person name="Wu S.S."/>
            <person name="Zhou Z."/>
            <person name="Hsiao Y.Y."/>
            <person name="Wu W.L."/>
            <person name="Chen Y.Y."/>
            <person name="Lin Y.F."/>
            <person name="Hsu J.L."/>
            <person name="Li C.Y."/>
            <person name="Wang Z.W."/>
            <person name="Zhao X."/>
            <person name="Zhong W.Y."/>
            <person name="Ma X.K."/>
            <person name="Ma L."/>
            <person name="Huang J."/>
            <person name="Chen G.Z."/>
            <person name="Huang M.Z."/>
            <person name="Huang L."/>
            <person name="Peng D.H."/>
            <person name="Luo Y.B."/>
            <person name="Zou S.Q."/>
            <person name="Chen S.P."/>
            <person name="Lan S."/>
            <person name="Tsai W.C."/>
            <person name="Van de Peer Y."/>
            <person name="Liu Z.J."/>
        </authorList>
    </citation>
    <scope>NUCLEOTIDE SEQUENCE [LARGE SCALE GENOMIC DNA]</scope>
    <source>
        <strain evidence="2">Lor288</strain>
    </source>
</reference>
<dbReference type="Proteomes" id="UP001412067">
    <property type="component" value="Unassembled WGS sequence"/>
</dbReference>
<proteinExistence type="predicted"/>
<organism evidence="2 3">
    <name type="scientific">Platanthera guangdongensis</name>
    <dbReference type="NCBI Taxonomy" id="2320717"/>
    <lineage>
        <taxon>Eukaryota</taxon>
        <taxon>Viridiplantae</taxon>
        <taxon>Streptophyta</taxon>
        <taxon>Embryophyta</taxon>
        <taxon>Tracheophyta</taxon>
        <taxon>Spermatophyta</taxon>
        <taxon>Magnoliopsida</taxon>
        <taxon>Liliopsida</taxon>
        <taxon>Asparagales</taxon>
        <taxon>Orchidaceae</taxon>
        <taxon>Orchidoideae</taxon>
        <taxon>Orchideae</taxon>
        <taxon>Orchidinae</taxon>
        <taxon>Platanthera</taxon>
    </lineage>
</organism>
<feature type="domain" description="Bulb-type lectin" evidence="1">
    <location>
        <begin position="1"/>
        <end position="125"/>
    </location>
</feature>
<dbReference type="Gene3D" id="2.90.10.30">
    <property type="match status" value="1"/>
</dbReference>
<evidence type="ECO:0000313" key="3">
    <source>
        <dbReference type="Proteomes" id="UP001412067"/>
    </source>
</evidence>
<gene>
    <name evidence="2" type="ORF">KSP40_PGU021310</name>
</gene>
<accession>A0ABR2LX32</accession>
<dbReference type="SUPFAM" id="SSF51110">
    <property type="entry name" value="alpha-D-mannose-specific plant lectins"/>
    <property type="match status" value="1"/>
</dbReference>
<evidence type="ECO:0000313" key="2">
    <source>
        <dbReference type="EMBL" id="KAK8953401.1"/>
    </source>
</evidence>
<keyword evidence="3" id="KW-1185">Reference proteome</keyword>
<comment type="caution">
    <text evidence="2">The sequence shown here is derived from an EMBL/GenBank/DDBJ whole genome shotgun (WGS) entry which is preliminary data.</text>
</comment>